<dbReference type="PANTHER" id="PTHR28069:SF2">
    <property type="entry name" value="GH20023P"/>
    <property type="match status" value="1"/>
</dbReference>
<reference evidence="1" key="1">
    <citation type="submission" date="2015-05" db="UniProtKB">
        <authorList>
            <consortium name="EnsemblMetazoa"/>
        </authorList>
    </citation>
    <scope>IDENTIFICATION</scope>
</reference>
<dbReference type="GeneID" id="141456571"/>
<dbReference type="InterPro" id="IPR046824">
    <property type="entry name" value="Mss51-like_C"/>
</dbReference>
<dbReference type="eggNOG" id="ENOG502S5VW">
    <property type="taxonomic scope" value="Eukaryota"/>
</dbReference>
<dbReference type="Pfam" id="PF20179">
    <property type="entry name" value="MSS51_C"/>
    <property type="match status" value="1"/>
</dbReference>
<dbReference type="Proteomes" id="UP000015103">
    <property type="component" value="Unassembled WGS sequence"/>
</dbReference>
<evidence type="ECO:0000313" key="1">
    <source>
        <dbReference type="EnsemblMetazoa" id="RPRC001399-PA"/>
    </source>
</evidence>
<dbReference type="PROSITE" id="PS01360">
    <property type="entry name" value="ZF_MYND_1"/>
    <property type="match status" value="1"/>
</dbReference>
<dbReference type="InterPro" id="IPR002893">
    <property type="entry name" value="Znf_MYND"/>
</dbReference>
<dbReference type="EMBL" id="ACPB03002620">
    <property type="status" value="NOT_ANNOTATED_CDS"/>
    <property type="molecule type" value="Genomic_DNA"/>
</dbReference>
<dbReference type="SUPFAM" id="SSF144232">
    <property type="entry name" value="HIT/MYND zinc finger-like"/>
    <property type="match status" value="1"/>
</dbReference>
<dbReference type="PROSITE" id="PS50865">
    <property type="entry name" value="ZF_MYND_2"/>
    <property type="match status" value="1"/>
</dbReference>
<organism evidence="1 2">
    <name type="scientific">Rhodnius prolixus</name>
    <name type="common">Triatomid bug</name>
    <dbReference type="NCBI Taxonomy" id="13249"/>
    <lineage>
        <taxon>Eukaryota</taxon>
        <taxon>Metazoa</taxon>
        <taxon>Ecdysozoa</taxon>
        <taxon>Arthropoda</taxon>
        <taxon>Hexapoda</taxon>
        <taxon>Insecta</taxon>
        <taxon>Pterygota</taxon>
        <taxon>Neoptera</taxon>
        <taxon>Paraneoptera</taxon>
        <taxon>Hemiptera</taxon>
        <taxon>Heteroptera</taxon>
        <taxon>Panheteroptera</taxon>
        <taxon>Cimicomorpha</taxon>
        <taxon>Reduviidae</taxon>
        <taxon>Triatominae</taxon>
        <taxon>Rhodnius</taxon>
    </lineage>
</organism>
<dbReference type="OMA" id="TTECESK"/>
<evidence type="ECO:0000313" key="2">
    <source>
        <dbReference type="Proteomes" id="UP000015103"/>
    </source>
</evidence>
<dbReference type="PANTHER" id="PTHR28069">
    <property type="entry name" value="GH20023P"/>
    <property type="match status" value="1"/>
</dbReference>
<dbReference type="EnsemblMetazoa" id="RPRC001399-RA">
    <property type="protein sequence ID" value="RPRC001399-PA"/>
    <property type="gene ID" value="RPRC001399"/>
</dbReference>
<protein>
    <submittedName>
        <fullName evidence="1">MYND-type domain-containing protein</fullName>
    </submittedName>
</protein>
<dbReference type="HOGENOM" id="CLU_031420_1_0_1"/>
<proteinExistence type="predicted"/>
<dbReference type="RefSeq" id="XP_073988828.1">
    <property type="nucleotide sequence ID" value="XM_074132727.1"/>
</dbReference>
<dbReference type="VEuPathDB" id="VectorBase:RPRC001399"/>
<accession>T1HBI7</accession>
<dbReference type="STRING" id="13249.T1HBI7"/>
<dbReference type="AlphaFoldDB" id="T1HBI7"/>
<dbReference type="InParanoid" id="T1HBI7"/>
<sequence length="412" mass="48070">MPGNCFYHHICQWCSQQETQFHMKMCSQCKLVSYCSVDHQKYDWVIHKRLCKAVDFIARKGCQSLFSFDGTTQETWNYHRTRFMCSVELFLKKKLEVFERQMILFPNVCNFCFKYNNSYNPCVDCYCVYYCCKEHSEEDSKEHCKSCKELKSCFDVDLFLKDGPISLSVLVPLNSKSVFPNNMKEYIEINYESQTINEKFLISEELSFVLTLIYILLKSGKNNLNTSSSITVHVIGAGERESEIDKLMEIFFHWLPQIKQIKMLLIGPECIVNPGNGCQTYKFKGKSSLLINKVNDKLYHEYITEPGFTPPCVVMAYNCGFSEFADELSTWNETIQCILSFKNVLFVTTSYNKKEAENDICRVVSNNVNTSSLDTIKCAERNPFRSLRPIRDWENRSQTFYVNNFISILNLQ</sequence>
<dbReference type="Gene3D" id="6.10.140.2220">
    <property type="match status" value="1"/>
</dbReference>
<dbReference type="Pfam" id="PF01753">
    <property type="entry name" value="zf-MYND"/>
    <property type="match status" value="1"/>
</dbReference>
<keyword evidence="2" id="KW-1185">Reference proteome</keyword>
<name>T1HBI7_RHOPR</name>